<gene>
    <name evidence="3" type="ORF">NSK_002051</name>
</gene>
<keyword evidence="2" id="KW-0732">Signal</keyword>
<feature type="region of interest" description="Disordered" evidence="1">
    <location>
        <begin position="260"/>
        <end position="290"/>
    </location>
</feature>
<dbReference type="AlphaFoldDB" id="A0A4D9D7H0"/>
<proteinExistence type="predicted"/>
<dbReference type="Proteomes" id="UP000355283">
    <property type="component" value="Unassembled WGS sequence"/>
</dbReference>
<dbReference type="OrthoDB" id="197775at2759"/>
<dbReference type="EMBL" id="SDOX01000007">
    <property type="protein sequence ID" value="TFJ86964.1"/>
    <property type="molecule type" value="Genomic_DNA"/>
</dbReference>
<evidence type="ECO:0000313" key="4">
    <source>
        <dbReference type="Proteomes" id="UP000355283"/>
    </source>
</evidence>
<organism evidence="3 4">
    <name type="scientific">Nannochloropsis salina CCMP1776</name>
    <dbReference type="NCBI Taxonomy" id="1027361"/>
    <lineage>
        <taxon>Eukaryota</taxon>
        <taxon>Sar</taxon>
        <taxon>Stramenopiles</taxon>
        <taxon>Ochrophyta</taxon>
        <taxon>Eustigmatophyceae</taxon>
        <taxon>Eustigmatales</taxon>
        <taxon>Monodopsidaceae</taxon>
        <taxon>Microchloropsis</taxon>
        <taxon>Microchloropsis salina</taxon>
    </lineage>
</organism>
<evidence type="ECO:0000256" key="1">
    <source>
        <dbReference type="SAM" id="MobiDB-lite"/>
    </source>
</evidence>
<evidence type="ECO:0000313" key="3">
    <source>
        <dbReference type="EMBL" id="TFJ86964.1"/>
    </source>
</evidence>
<comment type="caution">
    <text evidence="3">The sequence shown here is derived from an EMBL/GenBank/DDBJ whole genome shotgun (WGS) entry which is preliminary data.</text>
</comment>
<accession>A0A4D9D7H0</accession>
<keyword evidence="4" id="KW-1185">Reference proteome</keyword>
<name>A0A4D9D7H0_9STRA</name>
<feature type="compositionally biased region" description="Low complexity" evidence="1">
    <location>
        <begin position="30"/>
        <end position="41"/>
    </location>
</feature>
<feature type="chain" id="PRO_5020032957" evidence="2">
    <location>
        <begin position="20"/>
        <end position="290"/>
    </location>
</feature>
<feature type="compositionally biased region" description="Low complexity" evidence="1">
    <location>
        <begin position="260"/>
        <end position="272"/>
    </location>
</feature>
<feature type="signal peptide" evidence="2">
    <location>
        <begin position="1"/>
        <end position="19"/>
    </location>
</feature>
<feature type="region of interest" description="Disordered" evidence="1">
    <location>
        <begin position="23"/>
        <end position="50"/>
    </location>
</feature>
<sequence length="290" mass="29608">MLKVAVLILSLASLGLSAADELVPTRDTTSSPSGSLRGSNSILNVTNGSEVEPRRVPEEFSCVGSICTTLATVRLSQAGPEQKQEALEVRHRGDAERIPRTTKAGDVESASTSLSPVPGIAALETSGRGGKALGAADGPTCKGVKCLMPAMPPMVAQPVAQPLAPSNGVVMEERNDTNANSTSSIITTTTAANGTTISSSLICTNSRCVLCSEGLCKVAEPDVQGNSTALSMTGPGTRVEITCKDGVCVTVTTERAANGTLSSTTTQATTKSVPFRGTRTKSGEGIGDRG</sequence>
<reference evidence="3 4" key="1">
    <citation type="submission" date="2019-01" db="EMBL/GenBank/DDBJ databases">
        <title>Nuclear Genome Assembly of the Microalgal Biofuel strain Nannochloropsis salina CCMP1776.</title>
        <authorList>
            <person name="Hovde B."/>
        </authorList>
    </citation>
    <scope>NUCLEOTIDE SEQUENCE [LARGE SCALE GENOMIC DNA]</scope>
    <source>
        <strain evidence="3 4">CCMP1776</strain>
    </source>
</reference>
<protein>
    <submittedName>
        <fullName evidence="3">Uncharacterized protein</fullName>
    </submittedName>
</protein>
<evidence type="ECO:0000256" key="2">
    <source>
        <dbReference type="SAM" id="SignalP"/>
    </source>
</evidence>